<dbReference type="SUPFAM" id="SSF53474">
    <property type="entry name" value="alpha/beta-Hydrolases"/>
    <property type="match status" value="1"/>
</dbReference>
<sequence length="498" mass="56610">MRCTTSFACFATWLHQRYQQPIFGAPTPRIGYGPDEARWFTQRLDHFGDNQRTFQQKFYMSTEHYRPGGPILLFQGEESTSLDCLGCTIMHDFAQKLNGIVVNLEHRYFGQSVPFGSNLTAYSSNQWKYLTLDNVLRDAVVFVQSVARNETANNSAPIFAASGSYGGFVVTLMRQNYPDTFRGVIASAPALRAFFGENDTYVPDQYSWWNYVTRTYRARSSSASDKIRNAFLTLKQRFSSNDIASLHHELSLCDPVLDNSTNTFSILAAMLQQVFSLATEFNYNIARPGRTARAHGLQYLNDIASRENDPLQILNRSNWDWYSASAASLGMNYTCLSLSNIEQTTTLAVPLISHIPFSYVCCTYLQIALFVDSGTLFIPQERPELMRSAQVQACKDKYGVTAPISQDFYEKYHFTDAEIRNSTGIIFSLAEYDPVTAISGAFSFEMPLRSHPHASVRIYTTDMAHREDLFPLGPYTRDSVRHTNMVQLEILKQWMKLE</sequence>
<dbReference type="EMBL" id="LFZN01000035">
    <property type="protein sequence ID" value="KXT02964.1"/>
    <property type="molecule type" value="Genomic_DNA"/>
</dbReference>
<comment type="similarity">
    <text evidence="1">Belongs to the peptidase S28 family.</text>
</comment>
<dbReference type="STRING" id="321146.A0A139HKF7"/>
<dbReference type="PANTHER" id="PTHR11010:SF38">
    <property type="entry name" value="LYSOSOMAL PRO-X CARBOXYPEPTIDASE"/>
    <property type="match status" value="1"/>
</dbReference>
<proteinExistence type="inferred from homology"/>
<dbReference type="PANTHER" id="PTHR11010">
    <property type="entry name" value="PROTEASE S28 PRO-X CARBOXYPEPTIDASE-RELATED"/>
    <property type="match status" value="1"/>
</dbReference>
<dbReference type="EMBL" id="LFZN01000035">
    <property type="protein sequence ID" value="KXT02966.1"/>
    <property type="molecule type" value="Genomic_DNA"/>
</dbReference>
<name>A0A139HKF7_9PEZI</name>
<dbReference type="GO" id="GO:0006508">
    <property type="term" value="P:proteolysis"/>
    <property type="evidence" value="ECO:0007669"/>
    <property type="project" value="UniProtKB-KW"/>
</dbReference>
<evidence type="ECO:0000256" key="3">
    <source>
        <dbReference type="ARBA" id="ARBA00022729"/>
    </source>
</evidence>
<gene>
    <name evidence="6" type="ORF">AC578_10610</name>
</gene>
<evidence type="ECO:0000313" key="6">
    <source>
        <dbReference type="EMBL" id="KXT02968.1"/>
    </source>
</evidence>
<dbReference type="InterPro" id="IPR008758">
    <property type="entry name" value="Peptidase_S28"/>
</dbReference>
<keyword evidence="5" id="KW-0325">Glycoprotein</keyword>
<keyword evidence="7" id="KW-1185">Reference proteome</keyword>
<dbReference type="InterPro" id="IPR029058">
    <property type="entry name" value="AB_hydrolase_fold"/>
</dbReference>
<accession>A0A139HKF7</accession>
<dbReference type="Gene3D" id="3.40.50.1820">
    <property type="entry name" value="alpha/beta hydrolase"/>
    <property type="match status" value="1"/>
</dbReference>
<protein>
    <submittedName>
        <fullName evidence="6">Uncharacterized protein</fullName>
    </submittedName>
</protein>
<dbReference type="GO" id="GO:0008239">
    <property type="term" value="F:dipeptidyl-peptidase activity"/>
    <property type="evidence" value="ECO:0007669"/>
    <property type="project" value="TreeGrafter"/>
</dbReference>
<dbReference type="AlphaFoldDB" id="A0A139HKF7"/>
<keyword evidence="3" id="KW-0732">Signal</keyword>
<evidence type="ECO:0000256" key="5">
    <source>
        <dbReference type="ARBA" id="ARBA00023180"/>
    </source>
</evidence>
<keyword evidence="2" id="KW-0645">Protease</keyword>
<dbReference type="Proteomes" id="UP000070133">
    <property type="component" value="Unassembled WGS sequence"/>
</dbReference>
<dbReference type="EMBL" id="LFZN01000035">
    <property type="protein sequence ID" value="KXT02965.1"/>
    <property type="molecule type" value="Genomic_DNA"/>
</dbReference>
<dbReference type="GO" id="GO:0070008">
    <property type="term" value="F:serine-type exopeptidase activity"/>
    <property type="evidence" value="ECO:0007669"/>
    <property type="project" value="InterPro"/>
</dbReference>
<dbReference type="Pfam" id="PF05577">
    <property type="entry name" value="Peptidase_S28"/>
    <property type="match status" value="1"/>
</dbReference>
<dbReference type="InterPro" id="IPR042269">
    <property type="entry name" value="Ser_carbopepase_S28_SKS"/>
</dbReference>
<dbReference type="Gene3D" id="1.20.120.980">
    <property type="entry name" value="Serine carboxypeptidase S28, SKS domain"/>
    <property type="match status" value="1"/>
</dbReference>
<dbReference type="EMBL" id="LFZN01000035">
    <property type="protein sequence ID" value="KXT02968.1"/>
    <property type="molecule type" value="Genomic_DNA"/>
</dbReference>
<dbReference type="OrthoDB" id="1735038at2759"/>
<evidence type="ECO:0000256" key="4">
    <source>
        <dbReference type="ARBA" id="ARBA00022801"/>
    </source>
</evidence>
<keyword evidence="4" id="KW-0378">Hydrolase</keyword>
<reference evidence="6 7" key="1">
    <citation type="submission" date="2015-07" db="EMBL/GenBank/DDBJ databases">
        <title>Comparative genomics of the Sigatoka disease complex on banana suggests a link between parallel evolutionary changes in Pseudocercospora fijiensis and Pseudocercospora eumusae and increased virulence on the banana host.</title>
        <authorList>
            <person name="Chang T.-C."/>
            <person name="Salvucci A."/>
            <person name="Crous P.W."/>
            <person name="Stergiopoulos I."/>
        </authorList>
    </citation>
    <scope>NUCLEOTIDE SEQUENCE [LARGE SCALE GENOMIC DNA]</scope>
    <source>
        <strain evidence="6 7">CBS 114824</strain>
    </source>
</reference>
<evidence type="ECO:0000313" key="7">
    <source>
        <dbReference type="Proteomes" id="UP000070133"/>
    </source>
</evidence>
<organism evidence="6 7">
    <name type="scientific">Pseudocercospora eumusae</name>
    <dbReference type="NCBI Taxonomy" id="321146"/>
    <lineage>
        <taxon>Eukaryota</taxon>
        <taxon>Fungi</taxon>
        <taxon>Dikarya</taxon>
        <taxon>Ascomycota</taxon>
        <taxon>Pezizomycotina</taxon>
        <taxon>Dothideomycetes</taxon>
        <taxon>Dothideomycetidae</taxon>
        <taxon>Mycosphaerellales</taxon>
        <taxon>Mycosphaerellaceae</taxon>
        <taxon>Pseudocercospora</taxon>
    </lineage>
</organism>
<comment type="caution">
    <text evidence="6">The sequence shown here is derived from an EMBL/GenBank/DDBJ whole genome shotgun (WGS) entry which is preliminary data.</text>
</comment>
<evidence type="ECO:0000256" key="2">
    <source>
        <dbReference type="ARBA" id="ARBA00022670"/>
    </source>
</evidence>
<evidence type="ECO:0000256" key="1">
    <source>
        <dbReference type="ARBA" id="ARBA00011079"/>
    </source>
</evidence>